<dbReference type="CDD" id="cd04590">
    <property type="entry name" value="CBS_pair_CorC_HlyC_assoc"/>
    <property type="match status" value="1"/>
</dbReference>
<dbReference type="InterPro" id="IPR044751">
    <property type="entry name" value="Ion_transp-like_CBS"/>
</dbReference>
<sequence length="102" mass="11822">MDLRHRTVQDVMTPITDCFMLSIDSTLDFQTMSQVMQSGYTRVPLYEGEPANVVDLLCVRDLAMVEPADCTSLRTIARFYSRPLHFVFNDTQLHAVMDEFRR</sequence>
<comment type="subcellular location">
    <subcellularLocation>
        <location evidence="1">Cell membrane</location>
        <topology evidence="1">Multi-pass membrane protein</topology>
    </subcellularLocation>
</comment>
<dbReference type="PANTHER" id="PTHR12064">
    <property type="entry name" value="METAL TRANSPORTER CNNM"/>
    <property type="match status" value="1"/>
</dbReference>
<dbReference type="KEGG" id="pmrn:116936996"/>
<reference evidence="3" key="1">
    <citation type="submission" date="2025-08" db="UniProtKB">
        <authorList>
            <consortium name="RefSeq"/>
        </authorList>
    </citation>
    <scope>IDENTIFICATION</scope>
    <source>
        <tissue evidence="3">Sperm</tissue>
    </source>
</reference>
<dbReference type="PANTHER" id="PTHR12064:SF94">
    <property type="entry name" value="UNEXTENDED PROTEIN"/>
    <property type="match status" value="1"/>
</dbReference>
<comment type="similarity">
    <text evidence="1">Belongs to the ACDP family.</text>
</comment>
<dbReference type="GO" id="GO:0005886">
    <property type="term" value="C:plasma membrane"/>
    <property type="evidence" value="ECO:0007669"/>
    <property type="project" value="UniProtKB-SubCell"/>
</dbReference>
<dbReference type="InterPro" id="IPR045095">
    <property type="entry name" value="ACDP"/>
</dbReference>
<protein>
    <recommendedName>
        <fullName evidence="1">Metal transporter</fullName>
    </recommendedName>
</protein>
<feature type="non-terminal residue" evidence="3">
    <location>
        <position position="102"/>
    </location>
</feature>
<accession>A0AAJ7WKL7</accession>
<evidence type="ECO:0000313" key="3">
    <source>
        <dbReference type="RefSeq" id="XP_032800018.1"/>
    </source>
</evidence>
<dbReference type="RefSeq" id="XP_032800018.1">
    <property type="nucleotide sequence ID" value="XM_032944127.1"/>
</dbReference>
<dbReference type="InterPro" id="IPR046342">
    <property type="entry name" value="CBS_dom_sf"/>
</dbReference>
<dbReference type="GO" id="GO:0022857">
    <property type="term" value="F:transmembrane transporter activity"/>
    <property type="evidence" value="ECO:0007669"/>
    <property type="project" value="UniProtKB-UniRule"/>
</dbReference>
<dbReference type="GO" id="GO:0010960">
    <property type="term" value="P:magnesium ion homeostasis"/>
    <property type="evidence" value="ECO:0007669"/>
    <property type="project" value="InterPro"/>
</dbReference>
<evidence type="ECO:0000313" key="2">
    <source>
        <dbReference type="Proteomes" id="UP001318040"/>
    </source>
</evidence>
<proteinExistence type="inferred from homology"/>
<comment type="function">
    <text evidence="1">Metal transporter.</text>
</comment>
<dbReference type="AlphaFoldDB" id="A0AAJ7WKL7"/>
<gene>
    <name evidence="3" type="primary">LOC116936996</name>
</gene>
<keyword evidence="2" id="KW-1185">Reference proteome</keyword>
<dbReference type="SUPFAM" id="SSF54631">
    <property type="entry name" value="CBS-domain pair"/>
    <property type="match status" value="1"/>
</dbReference>
<organism evidence="2 3">
    <name type="scientific">Petromyzon marinus</name>
    <name type="common">Sea lamprey</name>
    <dbReference type="NCBI Taxonomy" id="7757"/>
    <lineage>
        <taxon>Eukaryota</taxon>
        <taxon>Metazoa</taxon>
        <taxon>Chordata</taxon>
        <taxon>Craniata</taxon>
        <taxon>Vertebrata</taxon>
        <taxon>Cyclostomata</taxon>
        <taxon>Hyperoartia</taxon>
        <taxon>Petromyzontiformes</taxon>
        <taxon>Petromyzontidae</taxon>
        <taxon>Petromyzon</taxon>
    </lineage>
</organism>
<name>A0AAJ7WKL7_PETMA</name>
<dbReference type="Gene3D" id="3.10.580.10">
    <property type="entry name" value="CBS-domain"/>
    <property type="match status" value="1"/>
</dbReference>
<evidence type="ECO:0000256" key="1">
    <source>
        <dbReference type="RuleBase" id="RU369091"/>
    </source>
</evidence>
<dbReference type="Proteomes" id="UP001318040">
    <property type="component" value="Unplaced"/>
</dbReference>